<feature type="region of interest" description="Disordered" evidence="5">
    <location>
        <begin position="23"/>
        <end position="58"/>
    </location>
</feature>
<dbReference type="GO" id="GO:0034974">
    <property type="term" value="C:Swi5-Swi2 complex"/>
    <property type="evidence" value="ECO:0007669"/>
    <property type="project" value="TreeGrafter"/>
</dbReference>
<feature type="compositionally biased region" description="Low complexity" evidence="5">
    <location>
        <begin position="136"/>
        <end position="152"/>
    </location>
</feature>
<dbReference type="PANTHER" id="PTHR28529">
    <property type="entry name" value="DNA REPAIR PROTEIN SWI5 HOMOLOG"/>
    <property type="match status" value="1"/>
</dbReference>
<dbReference type="InterPro" id="IPR010760">
    <property type="entry name" value="DNA-repair_Swi5"/>
</dbReference>
<evidence type="ECO:0000256" key="2">
    <source>
        <dbReference type="ARBA" id="ARBA00022763"/>
    </source>
</evidence>
<dbReference type="Proteomes" id="UP000008743">
    <property type="component" value="Unassembled WGS sequence"/>
</dbReference>
<proteinExistence type="inferred from homology"/>
<evidence type="ECO:0000256" key="3">
    <source>
        <dbReference type="ARBA" id="ARBA00023204"/>
    </source>
</evidence>
<comment type="similarity">
    <text evidence="1">Belongs to the SWI5/SAE3 family.</text>
</comment>
<evidence type="ECO:0000313" key="7">
    <source>
        <dbReference type="Proteomes" id="UP000008743"/>
    </source>
</evidence>
<organism evidence="6 7">
    <name type="scientific">Capsaspora owczarzaki (strain ATCC 30864)</name>
    <dbReference type="NCBI Taxonomy" id="595528"/>
    <lineage>
        <taxon>Eukaryota</taxon>
        <taxon>Filasterea</taxon>
        <taxon>Capsaspora</taxon>
    </lineage>
</organism>
<evidence type="ECO:0000256" key="1">
    <source>
        <dbReference type="ARBA" id="ARBA00008060"/>
    </source>
</evidence>
<dbReference type="InParanoid" id="A0A0D2UD77"/>
<name>A0A0D2UD77_CAPO3</name>
<dbReference type="AlphaFoldDB" id="A0A0D2UD77"/>
<dbReference type="Pfam" id="PF07061">
    <property type="entry name" value="Swi5"/>
    <property type="match status" value="1"/>
</dbReference>
<keyword evidence="7" id="KW-1185">Reference proteome</keyword>
<accession>A0A0D2UD77</accession>
<feature type="region of interest" description="Disordered" evidence="5">
    <location>
        <begin position="109"/>
        <end position="159"/>
    </location>
</feature>
<evidence type="ECO:0000256" key="5">
    <source>
        <dbReference type="SAM" id="MobiDB-lite"/>
    </source>
</evidence>
<keyword evidence="2" id="KW-0227">DNA damage</keyword>
<dbReference type="GO" id="GO:0032798">
    <property type="term" value="C:Swi5-Sfr1 complex"/>
    <property type="evidence" value="ECO:0007669"/>
    <property type="project" value="TreeGrafter"/>
</dbReference>
<feature type="coiled-coil region" evidence="4">
    <location>
        <begin position="182"/>
        <end position="209"/>
    </location>
</feature>
<dbReference type="GO" id="GO:0000724">
    <property type="term" value="P:double-strand break repair via homologous recombination"/>
    <property type="evidence" value="ECO:0007669"/>
    <property type="project" value="TreeGrafter"/>
</dbReference>
<evidence type="ECO:0008006" key="8">
    <source>
        <dbReference type="Google" id="ProtNLM"/>
    </source>
</evidence>
<evidence type="ECO:0000256" key="4">
    <source>
        <dbReference type="SAM" id="Coils"/>
    </source>
</evidence>
<gene>
    <name evidence="6" type="ORF">CAOG_003879</name>
</gene>
<dbReference type="eggNOG" id="ENOG502S8Z3">
    <property type="taxonomic scope" value="Eukaryota"/>
</dbReference>
<reference evidence="7" key="1">
    <citation type="submission" date="2011-02" db="EMBL/GenBank/DDBJ databases">
        <title>The Genome Sequence of Capsaspora owczarzaki ATCC 30864.</title>
        <authorList>
            <person name="Russ C."/>
            <person name="Cuomo C."/>
            <person name="Burger G."/>
            <person name="Gray M.W."/>
            <person name="Holland P.W.H."/>
            <person name="King N."/>
            <person name="Lang F.B.F."/>
            <person name="Roger A.J."/>
            <person name="Ruiz-Trillo I."/>
            <person name="Young S.K."/>
            <person name="Zeng Q."/>
            <person name="Gargeya S."/>
            <person name="Alvarado L."/>
            <person name="Berlin A."/>
            <person name="Chapman S.B."/>
            <person name="Chen Z."/>
            <person name="Freedman E."/>
            <person name="Gellesch M."/>
            <person name="Goldberg J."/>
            <person name="Griggs A."/>
            <person name="Gujja S."/>
            <person name="Heilman E."/>
            <person name="Heiman D."/>
            <person name="Howarth C."/>
            <person name="Mehta T."/>
            <person name="Neiman D."/>
            <person name="Pearson M."/>
            <person name="Roberts A."/>
            <person name="Saif S."/>
            <person name="Shea T."/>
            <person name="Shenoy N."/>
            <person name="Sisk P."/>
            <person name="Stolte C."/>
            <person name="Sykes S."/>
            <person name="White J."/>
            <person name="Yandava C."/>
            <person name="Haas B."/>
            <person name="Nusbaum C."/>
            <person name="Birren B."/>
        </authorList>
    </citation>
    <scope>NUCLEOTIDE SEQUENCE</scope>
    <source>
        <strain evidence="7">ATCC 30864</strain>
    </source>
</reference>
<dbReference type="PANTHER" id="PTHR28529:SF2">
    <property type="entry name" value="DNA REPAIR PROTEIN SWI5 HOMOLOG"/>
    <property type="match status" value="1"/>
</dbReference>
<dbReference type="Gene3D" id="1.20.5.170">
    <property type="match status" value="1"/>
</dbReference>
<evidence type="ECO:0000313" key="6">
    <source>
        <dbReference type="EMBL" id="KJE93016.1"/>
    </source>
</evidence>
<dbReference type="PhylomeDB" id="A0A0D2UD77"/>
<sequence>MDAQLLSLVRASKTPLAVHQLRSMLARPSSPQQPEDRETKRPRLSPAAKDDEAAEPTQADVLDAVQRLCEQRAIEHKLVSENPRLELVWSALAVWPTLAVATIEPLPSAPAKETPMDTASAEHSQEAAVQDSGKATTPTRPTISTPSKTTPGSRHRQFKRPGAFVSPMSAKPVSRETVVSNVKSKHAELEAVERELAQLDGEYSIQELQDHITKLHEYNEIKDAGQIVLGRLAEIRNVTTKAMYAEFELSLDD</sequence>
<protein>
    <recommendedName>
        <fullName evidence="8">DNA repair protein SWI5 homolog</fullName>
    </recommendedName>
</protein>
<dbReference type="EMBL" id="KE346364">
    <property type="protein sequence ID" value="KJE93016.1"/>
    <property type="molecule type" value="Genomic_DNA"/>
</dbReference>
<keyword evidence="4" id="KW-0175">Coiled coil</keyword>
<keyword evidence="3" id="KW-0234">DNA repair</keyword>
<dbReference type="RefSeq" id="XP_004363607.2">
    <property type="nucleotide sequence ID" value="XM_004363550.2"/>
</dbReference>
<dbReference type="OrthoDB" id="255837at2759"/>